<evidence type="ECO:0000256" key="16">
    <source>
        <dbReference type="PIRNR" id="PIRNR005149"/>
    </source>
</evidence>
<dbReference type="Pfam" id="PF00173">
    <property type="entry name" value="Cyt-b5"/>
    <property type="match status" value="1"/>
</dbReference>
<keyword evidence="22" id="KW-1185">Reference proteome</keyword>
<name>A0A0B7MQZ0_9FUNG</name>
<accession>A0A0B7MQZ0</accession>
<evidence type="ECO:0000256" key="7">
    <source>
        <dbReference type="ARBA" id="ARBA00022824"/>
    </source>
</evidence>
<evidence type="ECO:0000256" key="14">
    <source>
        <dbReference type="ARBA" id="ARBA00023136"/>
    </source>
</evidence>
<dbReference type="FunFam" id="3.10.120.10:FF:000002">
    <property type="entry name" value="Cytochrome b5 type B"/>
    <property type="match status" value="1"/>
</dbReference>
<keyword evidence="6 16" id="KW-0479">Metal-binding</keyword>
<dbReference type="Proteomes" id="UP000054107">
    <property type="component" value="Unassembled WGS sequence"/>
</dbReference>
<organism evidence="21 22">
    <name type="scientific">Parasitella parasitica</name>
    <dbReference type="NCBI Taxonomy" id="35722"/>
    <lineage>
        <taxon>Eukaryota</taxon>
        <taxon>Fungi</taxon>
        <taxon>Fungi incertae sedis</taxon>
        <taxon>Mucoromycota</taxon>
        <taxon>Mucoromycotina</taxon>
        <taxon>Mucoromycetes</taxon>
        <taxon>Mucorales</taxon>
        <taxon>Mucorineae</taxon>
        <taxon>Mucoraceae</taxon>
        <taxon>Parasitella</taxon>
    </lineage>
</organism>
<feature type="binding site" evidence="17">
    <location>
        <position position="263"/>
    </location>
    <ligand>
        <name>Zn(2+)</name>
        <dbReference type="ChEBI" id="CHEBI:29105"/>
        <label>1</label>
    </ligand>
</feature>
<feature type="transmembrane region" description="Helical" evidence="19">
    <location>
        <begin position="213"/>
        <end position="231"/>
    </location>
</feature>
<keyword evidence="12 16" id="KW-0408">Iron</keyword>
<evidence type="ECO:0000256" key="10">
    <source>
        <dbReference type="ARBA" id="ARBA00022989"/>
    </source>
</evidence>
<keyword evidence="5 19" id="KW-0812">Transmembrane</keyword>
<feature type="binding site" evidence="17">
    <location>
        <position position="338"/>
    </location>
    <ligand>
        <name>Zn(2+)</name>
        <dbReference type="ChEBI" id="CHEBI:29105"/>
        <label>1</label>
    </ligand>
</feature>
<dbReference type="InterPro" id="IPR036400">
    <property type="entry name" value="Cyt_B5-like_heme/steroid_sf"/>
</dbReference>
<feature type="binding site" evidence="17">
    <location>
        <position position="342"/>
    </location>
    <ligand>
        <name>Zn(2+)</name>
        <dbReference type="ChEBI" id="CHEBI:29105"/>
        <label>1</label>
    </ligand>
</feature>
<keyword evidence="10 19" id="KW-1133">Transmembrane helix</keyword>
<feature type="binding site" evidence="17">
    <location>
        <position position="241"/>
    </location>
    <ligand>
        <name>Zn(2+)</name>
        <dbReference type="ChEBI" id="CHEBI:29105"/>
        <label>1</label>
    </ligand>
</feature>
<dbReference type="InterPro" id="IPR014430">
    <property type="entry name" value="Scs7"/>
</dbReference>
<feature type="binding site" evidence="17">
    <location>
        <position position="322"/>
    </location>
    <ligand>
        <name>Zn(2+)</name>
        <dbReference type="ChEBI" id="CHEBI:29105"/>
        <label>1</label>
    </ligand>
</feature>
<keyword evidence="15 16" id="KW-0275">Fatty acid biosynthesis</keyword>
<evidence type="ECO:0000256" key="19">
    <source>
        <dbReference type="SAM" id="Phobius"/>
    </source>
</evidence>
<dbReference type="InterPro" id="IPR006694">
    <property type="entry name" value="Fatty_acid_hydroxylase"/>
</dbReference>
<dbReference type="GO" id="GO:0080132">
    <property type="term" value="F:fatty acid 2-hydroxylase activity"/>
    <property type="evidence" value="ECO:0007669"/>
    <property type="project" value="InterPro"/>
</dbReference>
<evidence type="ECO:0000256" key="18">
    <source>
        <dbReference type="PIRSR" id="PIRSR005149-50"/>
    </source>
</evidence>
<gene>
    <name evidence="21" type="primary">PARPA_01697.1 scaffold 1359</name>
</gene>
<comment type="cofactor">
    <cofactor evidence="18">
        <name>Fe cation</name>
        <dbReference type="ChEBI" id="CHEBI:24875"/>
    </cofactor>
</comment>
<evidence type="ECO:0000256" key="4">
    <source>
        <dbReference type="ARBA" id="ARBA00022617"/>
    </source>
</evidence>
<evidence type="ECO:0000256" key="17">
    <source>
        <dbReference type="PIRSR" id="PIRSR005149-1"/>
    </source>
</evidence>
<feature type="binding site" evidence="17">
    <location>
        <position position="236"/>
    </location>
    <ligand>
        <name>Zn(2+)</name>
        <dbReference type="ChEBI" id="CHEBI:29105"/>
        <label>1</label>
    </ligand>
</feature>
<dbReference type="GO" id="GO:0006633">
    <property type="term" value="P:fatty acid biosynthetic process"/>
    <property type="evidence" value="ECO:0007669"/>
    <property type="project" value="UniProtKB-KW"/>
</dbReference>
<dbReference type="EC" id="1.-.-.-" evidence="16"/>
<evidence type="ECO:0000256" key="8">
    <source>
        <dbReference type="ARBA" id="ARBA00022832"/>
    </source>
</evidence>
<evidence type="ECO:0000256" key="1">
    <source>
        <dbReference type="ARBA" id="ARBA00004477"/>
    </source>
</evidence>
<feature type="transmembrane region" description="Helical" evidence="19">
    <location>
        <begin position="273"/>
        <end position="295"/>
    </location>
</feature>
<dbReference type="OrthoDB" id="2204368at2759"/>
<evidence type="ECO:0000313" key="21">
    <source>
        <dbReference type="EMBL" id="CEP08386.1"/>
    </source>
</evidence>
<keyword evidence="7 16" id="KW-0256">Endoplasmic reticulum</keyword>
<evidence type="ECO:0000256" key="2">
    <source>
        <dbReference type="ARBA" id="ARBA00005747"/>
    </source>
</evidence>
<dbReference type="GO" id="GO:0005506">
    <property type="term" value="F:iron ion binding"/>
    <property type="evidence" value="ECO:0007669"/>
    <property type="project" value="UniProtKB-UniRule"/>
</dbReference>
<sequence length="368" mass="43385">MSKVYFAAEEVTKHNTEKSLWVIFNDKVYDVTEFSKDHPGGDDVVLEYAGKDITEVMSNKLSHDHSDSAFEIMNEYLIGALEGCDLDGGRVRHLEGMRASLHRRRMGLLEKEQEYKTYTKDDFLPSVTDPRADIKVHQFLDLNKPLVPQMLTMKFTKEHYLEQVHKPRYLNRPAEFFGISWLEPLSKTVWWVVPTIWLPYVIYNFFKSLVYGNALATASFFFFGMFIWTFLEYGLHRFLFHYDDCMPENQLMFLLHFVLHGFHHYLPMDRLRLVVPPALFVALAYPWISLAHLLFPPMMAYGVVAGGMFGYICYDMTHYYVHHAKVISFHFTEMKKYHLAHHYKDFEAGYGITSKFWDYVFKTVLTYD</sequence>
<dbReference type="GO" id="GO:0005789">
    <property type="term" value="C:endoplasmic reticulum membrane"/>
    <property type="evidence" value="ECO:0007669"/>
    <property type="project" value="UniProtKB-SubCell"/>
</dbReference>
<feature type="transmembrane region" description="Helical" evidence="19">
    <location>
        <begin position="251"/>
        <end position="266"/>
    </location>
</feature>
<evidence type="ECO:0000256" key="9">
    <source>
        <dbReference type="ARBA" id="ARBA00022833"/>
    </source>
</evidence>
<comment type="similarity">
    <text evidence="2 16">Belongs to the sterol desaturase family. SCS7 subfamily.</text>
</comment>
<feature type="binding site" evidence="17">
    <location>
        <position position="318"/>
    </location>
    <ligand>
        <name>Zn(2+)</name>
        <dbReference type="ChEBI" id="CHEBI:29105"/>
        <label>1</label>
    </ligand>
</feature>
<dbReference type="STRING" id="35722.A0A0B7MQZ0"/>
<dbReference type="PROSITE" id="PS50255">
    <property type="entry name" value="CYTOCHROME_B5_2"/>
    <property type="match status" value="1"/>
</dbReference>
<dbReference type="PANTHER" id="PTHR12863:SF1">
    <property type="entry name" value="FATTY ACID 2-HYDROXYLASE"/>
    <property type="match status" value="1"/>
</dbReference>
<evidence type="ECO:0000256" key="11">
    <source>
        <dbReference type="ARBA" id="ARBA00023002"/>
    </source>
</evidence>
<keyword evidence="8 16" id="KW-0276">Fatty acid metabolism</keyword>
<evidence type="ECO:0000259" key="20">
    <source>
        <dbReference type="PROSITE" id="PS50255"/>
    </source>
</evidence>
<dbReference type="SUPFAM" id="SSF55856">
    <property type="entry name" value="Cytochrome b5-like heme/steroid binding domain"/>
    <property type="match status" value="1"/>
</dbReference>
<keyword evidence="14 16" id="KW-0472">Membrane</keyword>
<feature type="transmembrane region" description="Helical" evidence="19">
    <location>
        <begin position="301"/>
        <end position="321"/>
    </location>
</feature>
<feature type="binding site" evidence="17">
    <location>
        <position position="260"/>
    </location>
    <ligand>
        <name>Zn(2+)</name>
        <dbReference type="ChEBI" id="CHEBI:29105"/>
        <label>1</label>
    </ligand>
</feature>
<evidence type="ECO:0000256" key="13">
    <source>
        <dbReference type="ARBA" id="ARBA00023098"/>
    </source>
</evidence>
<evidence type="ECO:0000313" key="22">
    <source>
        <dbReference type="Proteomes" id="UP000054107"/>
    </source>
</evidence>
<reference evidence="21 22" key="1">
    <citation type="submission" date="2014-09" db="EMBL/GenBank/DDBJ databases">
        <authorList>
            <person name="Ellenberger Sabrina"/>
        </authorList>
    </citation>
    <scope>NUCLEOTIDE SEQUENCE [LARGE SCALE GENOMIC DNA]</scope>
    <source>
        <strain evidence="21 22">CBS 412.66</strain>
    </source>
</reference>
<comment type="subcellular location">
    <subcellularLocation>
        <location evidence="1">Endoplasmic reticulum membrane</location>
        <topology evidence="1">Multi-pass membrane protein</topology>
    </subcellularLocation>
</comment>
<keyword evidence="3 16" id="KW-0444">Lipid biosynthesis</keyword>
<feature type="binding site" evidence="17">
    <location>
        <position position="341"/>
    </location>
    <ligand>
        <name>Zn(2+)</name>
        <dbReference type="ChEBI" id="CHEBI:29105"/>
        <label>1</label>
    </ligand>
</feature>
<protein>
    <recommendedName>
        <fullName evidence="16">Ceramide very long chain fatty acid hydroxylase</fullName>
        <ecNumber evidence="16">1.-.-.-</ecNumber>
    </recommendedName>
</protein>
<dbReference type="SMART" id="SM01117">
    <property type="entry name" value="Cyt-b5"/>
    <property type="match status" value="1"/>
</dbReference>
<dbReference type="PIRSF" id="PIRSF005149">
    <property type="entry name" value="IPC-B_HD"/>
    <property type="match status" value="1"/>
</dbReference>
<keyword evidence="13 16" id="KW-0443">Lipid metabolism</keyword>
<evidence type="ECO:0000256" key="12">
    <source>
        <dbReference type="ARBA" id="ARBA00023004"/>
    </source>
</evidence>
<dbReference type="PANTHER" id="PTHR12863">
    <property type="entry name" value="FATTY ACID HYDROXYLASE"/>
    <property type="match status" value="1"/>
</dbReference>
<feature type="domain" description="Cytochrome b5 heme-binding" evidence="20">
    <location>
        <begin position="3"/>
        <end position="82"/>
    </location>
</feature>
<dbReference type="EMBL" id="LN719426">
    <property type="protein sequence ID" value="CEP08386.1"/>
    <property type="molecule type" value="Genomic_DNA"/>
</dbReference>
<proteinExistence type="inferred from homology"/>
<dbReference type="InterPro" id="IPR001199">
    <property type="entry name" value="Cyt_B5-like_heme/steroid-bd"/>
</dbReference>
<evidence type="ECO:0000256" key="15">
    <source>
        <dbReference type="ARBA" id="ARBA00023160"/>
    </source>
</evidence>
<feature type="binding site" evidence="17">
    <location>
        <position position="264"/>
    </location>
    <ligand>
        <name>Zn(2+)</name>
        <dbReference type="ChEBI" id="CHEBI:29105"/>
        <label>1</label>
    </ligand>
</feature>
<comment type="function">
    <text evidence="16">Ceramide hydroxylase involved in the hydroxylation of sphingolipid-associated very long chain fatty acids. Postulated to hydroxylate the very long chain fatty acid of dihydroceramides and phytoceramides at C-2.</text>
</comment>
<keyword evidence="4 18" id="KW-0349">Heme</keyword>
<comment type="cofactor">
    <cofactor evidence="16 17">
        <name>Zn(2+)</name>
        <dbReference type="ChEBI" id="CHEBI:29105"/>
    </cofactor>
    <text evidence="16 17">Binds 2 Zn(2+) ions per subunit that likely form a catalytic dimetal center.</text>
</comment>
<feature type="binding site" description="axial binding residue" evidence="18">
    <location>
        <position position="38"/>
    </location>
    <ligand>
        <name>heme</name>
        <dbReference type="ChEBI" id="CHEBI:30413"/>
    </ligand>
    <ligandPart>
        <name>Fe</name>
        <dbReference type="ChEBI" id="CHEBI:18248"/>
    </ligandPart>
</feature>
<keyword evidence="9 17" id="KW-0862">Zinc</keyword>
<dbReference type="AlphaFoldDB" id="A0A0B7MQZ0"/>
<dbReference type="Gene3D" id="3.10.120.10">
    <property type="entry name" value="Cytochrome b5-like heme/steroid binding domain"/>
    <property type="match status" value="1"/>
</dbReference>
<evidence type="ECO:0000256" key="3">
    <source>
        <dbReference type="ARBA" id="ARBA00022516"/>
    </source>
</evidence>
<feature type="binding site" description="axial binding residue" evidence="18">
    <location>
        <position position="65"/>
    </location>
    <ligand>
        <name>heme</name>
        <dbReference type="ChEBI" id="CHEBI:30413"/>
    </ligand>
    <ligandPart>
        <name>Fe</name>
        <dbReference type="ChEBI" id="CHEBI:18248"/>
    </ligandPart>
</feature>
<dbReference type="Pfam" id="PF04116">
    <property type="entry name" value="FA_hydroxylase"/>
    <property type="match status" value="1"/>
</dbReference>
<keyword evidence="11 16" id="KW-0560">Oxidoreductase</keyword>
<dbReference type="PRINTS" id="PR00363">
    <property type="entry name" value="CYTOCHROMEB5"/>
</dbReference>
<evidence type="ECO:0000256" key="5">
    <source>
        <dbReference type="ARBA" id="ARBA00022692"/>
    </source>
</evidence>
<evidence type="ECO:0000256" key="6">
    <source>
        <dbReference type="ARBA" id="ARBA00022723"/>
    </source>
</evidence>